<evidence type="ECO:0000313" key="2">
    <source>
        <dbReference type="EMBL" id="KAJ8993634.1"/>
    </source>
</evidence>
<accession>A0AAN6EZ88</accession>
<dbReference type="AlphaFoldDB" id="A0AAN6EZ88"/>
<protein>
    <submittedName>
        <fullName evidence="2">Uncharacterized protein</fullName>
    </submittedName>
</protein>
<feature type="compositionally biased region" description="Basic and acidic residues" evidence="1">
    <location>
        <begin position="76"/>
        <end position="85"/>
    </location>
</feature>
<gene>
    <name evidence="2" type="ORF">HRR80_002142</name>
</gene>
<dbReference type="EMBL" id="JAJGCB010000003">
    <property type="protein sequence ID" value="KAJ8993634.1"/>
    <property type="molecule type" value="Genomic_DNA"/>
</dbReference>
<reference evidence="2" key="1">
    <citation type="submission" date="2023-01" db="EMBL/GenBank/DDBJ databases">
        <title>Exophiala dermititidis isolated from Cystic Fibrosis Patient.</title>
        <authorList>
            <person name="Kurbessoian T."/>
            <person name="Crocker A."/>
            <person name="Murante D."/>
            <person name="Hogan D.A."/>
            <person name="Stajich J.E."/>
        </authorList>
    </citation>
    <scope>NUCLEOTIDE SEQUENCE</scope>
    <source>
        <strain evidence="2">Ex8</strain>
    </source>
</reference>
<comment type="caution">
    <text evidence="2">The sequence shown here is derived from an EMBL/GenBank/DDBJ whole genome shotgun (WGS) entry which is preliminary data.</text>
</comment>
<proteinExistence type="predicted"/>
<evidence type="ECO:0000313" key="3">
    <source>
        <dbReference type="Proteomes" id="UP001161757"/>
    </source>
</evidence>
<sequence>MRRCFEHAQLKRYWQRYRLALRFSSPPGRFHRTLSPSSPPDRHDFAYFYRRCLSSRPSAVQNVSTTLYLDNSSPKPADEIEHQARPQDNLDSNRAQSEHAEHCVALLEQFLPAELCRIDPSECANTLNGNSDFKKLLDVLIEARTTHGVDSLSHLVLNERRYKAVLHLVDVLLKPFGGVSPVPAEEQLPSNIIWPAASLFKISRQPIELDHDSHVGKGAFRALSRTYRSSFDEIERERILQHLWPFLAKLVLASTRRPPEEAKAIMNTVYQILARVHNLDLIPPSVYTHALPAGTTTVRRPPILNLLSARILSTLSDAVWRSQQDEAIARALQEGRSFRDVSHHPPGGRFRLKVRELGPEVWLEFLLWCCVEGGFISAGTRIVNALQQETEDKWSPVHWTGSQGIDQESPKVDWDRAKRQHGGPVGQREAYSGDKPLVDVPPRTVSAEVVLALVESLINSLDAGSAQPGVSVDTVMSEIGQLLSFLGRHELTPAYLDYLTVRFLQTEAVRNRGQLDTLRDWASMVSLVKTPDLGKVRPSSAAAFDFDAVIEHSELQAAVLHQALQVYIDSNLVSKAVDTFTDIQKLVDHSKLKTIGEFLAMGPPRSGFFSSRLRGQIDYTNTHGQLPMYKLAPFLKLVADAKLFGLGDWMLFSEDVDGPLIPPSAYRQPSIAIALCRYAAARDDRSLVQSILLARKGSSRRPPVNLLRALVNTLIVWRDWDTALFLLRELKGAEGGGYSPSMVAHLAATILRLEAEPADHTPDGHPSQATTLLKDILEGRYDSSGAFRIDQKAAFRRQTGLLLRFIESMSGSLIQAVPAAVRRRFPFSNEPLLAADTFNILLSAVVDTRGALAGKLLWETFCAIPAVGTVLDGQMAVGSVAGGLPEASGSLPKGQRPSVVAATHDGYIPFEQPDTVAERPSPSPIVVPNVRTIQIIVRAALAERFASPKPSRETRQELDQLLQWARPLFKAFKLSDEDVEIELSMSGSLPEGYSRGASNLKWQGPKQTLQEKDTFTVGSQFNNAAFVPRPPRRHRRKEFTVKR</sequence>
<evidence type="ECO:0000256" key="1">
    <source>
        <dbReference type="SAM" id="MobiDB-lite"/>
    </source>
</evidence>
<organism evidence="2 3">
    <name type="scientific">Exophiala dermatitidis</name>
    <name type="common">Black yeast-like fungus</name>
    <name type="synonym">Wangiella dermatitidis</name>
    <dbReference type="NCBI Taxonomy" id="5970"/>
    <lineage>
        <taxon>Eukaryota</taxon>
        <taxon>Fungi</taxon>
        <taxon>Dikarya</taxon>
        <taxon>Ascomycota</taxon>
        <taxon>Pezizomycotina</taxon>
        <taxon>Eurotiomycetes</taxon>
        <taxon>Chaetothyriomycetidae</taxon>
        <taxon>Chaetothyriales</taxon>
        <taxon>Herpotrichiellaceae</taxon>
        <taxon>Exophiala</taxon>
    </lineage>
</organism>
<name>A0AAN6EZ88_EXODE</name>
<dbReference type="Proteomes" id="UP001161757">
    <property type="component" value="Unassembled WGS sequence"/>
</dbReference>
<feature type="region of interest" description="Disordered" evidence="1">
    <location>
        <begin position="416"/>
        <end position="437"/>
    </location>
</feature>
<feature type="region of interest" description="Disordered" evidence="1">
    <location>
        <begin position="71"/>
        <end position="95"/>
    </location>
</feature>